<evidence type="ECO:0000256" key="2">
    <source>
        <dbReference type="ARBA" id="ARBA00007866"/>
    </source>
</evidence>
<dbReference type="PROSITE" id="PS50857">
    <property type="entry name" value="COX2_CUA"/>
    <property type="match status" value="1"/>
</dbReference>
<dbReference type="PANTHER" id="PTHR22888">
    <property type="entry name" value="CYTOCHROME C OXIDASE, SUBUNIT II"/>
    <property type="match status" value="1"/>
</dbReference>
<evidence type="ECO:0000256" key="19">
    <source>
        <dbReference type="SAM" id="Phobius"/>
    </source>
</evidence>
<dbReference type="SUPFAM" id="SSF49503">
    <property type="entry name" value="Cupredoxins"/>
    <property type="match status" value="1"/>
</dbReference>
<keyword evidence="12 18" id="KW-0186">Copper</keyword>
<keyword evidence="11 16" id="KW-0408">Iron</keyword>
<dbReference type="Pfam" id="PF00116">
    <property type="entry name" value="COX2"/>
    <property type="match status" value="1"/>
</dbReference>
<dbReference type="SUPFAM" id="SSF46626">
    <property type="entry name" value="Cytochrome c"/>
    <property type="match status" value="1"/>
</dbReference>
<dbReference type="PANTHER" id="PTHR22888:SF10">
    <property type="entry name" value="CYTOCHROME C OXIDASE SUBUNIT 2"/>
    <property type="match status" value="1"/>
</dbReference>
<keyword evidence="24" id="KW-1185">Reference proteome</keyword>
<comment type="function">
    <text evidence="14 18">Subunits I and II form the functional core of the enzyme complex. Electrons originating in cytochrome c are transferred via heme a and Cu(A) to the binuclear center formed by heme a3 and Cu(B).</text>
</comment>
<evidence type="ECO:0000256" key="16">
    <source>
        <dbReference type="PROSITE-ProRule" id="PRU00433"/>
    </source>
</evidence>
<keyword evidence="3 17" id="KW-0813">Transport</keyword>
<evidence type="ECO:0000256" key="7">
    <source>
        <dbReference type="ARBA" id="ARBA00022723"/>
    </source>
</evidence>
<dbReference type="InterPro" id="IPR011759">
    <property type="entry name" value="Cyt_c_oxidase_su2_TM_dom"/>
</dbReference>
<evidence type="ECO:0000256" key="10">
    <source>
        <dbReference type="ARBA" id="ARBA00022989"/>
    </source>
</evidence>
<evidence type="ECO:0000256" key="8">
    <source>
        <dbReference type="ARBA" id="ARBA00022967"/>
    </source>
</evidence>
<dbReference type="PROSITE" id="PS50999">
    <property type="entry name" value="COX2_TM"/>
    <property type="match status" value="1"/>
</dbReference>
<dbReference type="Pfam" id="PF02790">
    <property type="entry name" value="COX2_TM"/>
    <property type="match status" value="1"/>
</dbReference>
<keyword evidence="4 16" id="KW-0349">Heme</keyword>
<evidence type="ECO:0000256" key="3">
    <source>
        <dbReference type="ARBA" id="ARBA00022448"/>
    </source>
</evidence>
<dbReference type="InterPro" id="IPR014222">
    <property type="entry name" value="Cyt_c_oxidase_su2"/>
</dbReference>
<sequence length="339" mass="37280">MKRFAPVAIPGVLGALLTQSGCANPSISVVDPTGPVGRAQLNLIYLATGIMTLVTVVVAVIYIYVVFRFRERPGQTHIPEQVEGSKKLEILWTVIPIVLLVILAVPTITTTLNIDRKPAPDDAIRINVVGYQYWWGFEYPGAGVTTANEVHIPTGQKVKFIMKAHDVIHAFWVPSLGGKQDLSPGKNTRLILQADKPGVYEGKCTELCGAGHALMNFRVIAHPPDEFDAWIRSRKKPDSRGKSVMAREGQKLVAQNCIGCHAIRNAGYRVLGKKGPDLTAFSERTRIAGVIDNNDKNLTAWLKNPHAVKPGNRMPAFDHLSDKQIRAIVRYLRELKGSS</sequence>
<keyword evidence="6 17" id="KW-0812">Transmembrane</keyword>
<dbReference type="Pfam" id="PF00034">
    <property type="entry name" value="Cytochrom_C"/>
    <property type="match status" value="1"/>
</dbReference>
<dbReference type="InterPro" id="IPR034236">
    <property type="entry name" value="CuRO_CcO_Caa3_II"/>
</dbReference>
<dbReference type="NCBIfam" id="TIGR02866">
    <property type="entry name" value="CoxB"/>
    <property type="match status" value="1"/>
</dbReference>
<keyword evidence="8" id="KW-1278">Translocase</keyword>
<feature type="transmembrane region" description="Helical" evidence="19">
    <location>
        <begin position="88"/>
        <end position="108"/>
    </location>
</feature>
<reference evidence="24" key="1">
    <citation type="journal article" date="2019" name="Int. J. Syst. Evol. Microbiol.">
        <title>The Global Catalogue of Microorganisms (GCM) 10K type strain sequencing project: providing services to taxonomists for standard genome sequencing and annotation.</title>
        <authorList>
            <consortium name="The Broad Institute Genomics Platform"/>
            <consortium name="The Broad Institute Genome Sequencing Center for Infectious Disease"/>
            <person name="Wu L."/>
            <person name="Ma J."/>
        </authorList>
    </citation>
    <scope>NUCLEOTIDE SEQUENCE [LARGE SCALE GENOMIC DNA]</scope>
    <source>
        <strain evidence="24">IBRC-M 10813</strain>
    </source>
</reference>
<accession>A0ABV8JK00</accession>
<evidence type="ECO:0000256" key="11">
    <source>
        <dbReference type="ARBA" id="ARBA00023004"/>
    </source>
</evidence>
<feature type="domain" description="Cytochrome oxidase subunit II transmembrane region profile" evidence="21">
    <location>
        <begin position="21"/>
        <end position="118"/>
    </location>
</feature>
<evidence type="ECO:0000256" key="18">
    <source>
        <dbReference type="RuleBase" id="RU004024"/>
    </source>
</evidence>
<comment type="caution">
    <text evidence="23">The sequence shown here is derived from an EMBL/GenBank/DDBJ whole genome shotgun (WGS) entry which is preliminary data.</text>
</comment>
<evidence type="ECO:0000256" key="6">
    <source>
        <dbReference type="ARBA" id="ARBA00022692"/>
    </source>
</evidence>
<dbReference type="InterPro" id="IPR002429">
    <property type="entry name" value="CcO_II-like_C"/>
</dbReference>
<dbReference type="EMBL" id="JBHSAP010000015">
    <property type="protein sequence ID" value="MFC4077694.1"/>
    <property type="molecule type" value="Genomic_DNA"/>
</dbReference>
<feature type="domain" description="Cytochrome oxidase subunit II copper A binding" evidence="20">
    <location>
        <begin position="121"/>
        <end position="233"/>
    </location>
</feature>
<dbReference type="SUPFAM" id="SSF81464">
    <property type="entry name" value="Cytochrome c oxidase subunit II-like, transmembrane region"/>
    <property type="match status" value="1"/>
</dbReference>
<dbReference type="Gene3D" id="1.10.287.90">
    <property type="match status" value="1"/>
</dbReference>
<keyword evidence="7 16" id="KW-0479">Metal-binding</keyword>
<proteinExistence type="inferred from homology"/>
<gene>
    <name evidence="23" type="primary">coxB</name>
    <name evidence="23" type="ORF">ACFOUO_12880</name>
</gene>
<dbReference type="InterPro" id="IPR009056">
    <property type="entry name" value="Cyt_c-like_dom"/>
</dbReference>
<dbReference type="InterPro" id="IPR036257">
    <property type="entry name" value="Cyt_c_oxidase_su2_TM_sf"/>
</dbReference>
<evidence type="ECO:0000256" key="13">
    <source>
        <dbReference type="ARBA" id="ARBA00023136"/>
    </source>
</evidence>
<keyword evidence="13 19" id="KW-0472">Membrane</keyword>
<evidence type="ECO:0000259" key="20">
    <source>
        <dbReference type="PROSITE" id="PS50857"/>
    </source>
</evidence>
<comment type="similarity">
    <text evidence="2 17">Belongs to the cytochrome c oxidase subunit 2 family.</text>
</comment>
<dbReference type="RefSeq" id="WP_380705498.1">
    <property type="nucleotide sequence ID" value="NZ_JBHSAP010000015.1"/>
</dbReference>
<evidence type="ECO:0000256" key="17">
    <source>
        <dbReference type="RuleBase" id="RU000456"/>
    </source>
</evidence>
<evidence type="ECO:0000259" key="22">
    <source>
        <dbReference type="PROSITE" id="PS51007"/>
    </source>
</evidence>
<dbReference type="PRINTS" id="PR01166">
    <property type="entry name" value="CYCOXIDASEII"/>
</dbReference>
<evidence type="ECO:0000313" key="24">
    <source>
        <dbReference type="Proteomes" id="UP001595843"/>
    </source>
</evidence>
<dbReference type="InterPro" id="IPR045187">
    <property type="entry name" value="CcO_II"/>
</dbReference>
<dbReference type="InterPro" id="IPR036909">
    <property type="entry name" value="Cyt_c-like_dom_sf"/>
</dbReference>
<dbReference type="CDD" id="cd04213">
    <property type="entry name" value="CuRO_CcO_Caa3_II"/>
    <property type="match status" value="1"/>
</dbReference>
<dbReference type="EC" id="7.1.1.9" evidence="18"/>
<evidence type="ECO:0000256" key="14">
    <source>
        <dbReference type="ARBA" id="ARBA00024688"/>
    </source>
</evidence>
<dbReference type="Gene3D" id="2.60.40.420">
    <property type="entry name" value="Cupredoxins - blue copper proteins"/>
    <property type="match status" value="1"/>
</dbReference>
<dbReference type="Proteomes" id="UP001595843">
    <property type="component" value="Unassembled WGS sequence"/>
</dbReference>
<dbReference type="PROSITE" id="PS51007">
    <property type="entry name" value="CYTC"/>
    <property type="match status" value="1"/>
</dbReference>
<evidence type="ECO:0000256" key="9">
    <source>
        <dbReference type="ARBA" id="ARBA00022982"/>
    </source>
</evidence>
<comment type="subcellular location">
    <subcellularLocation>
        <location evidence="17">Cell membrane</location>
        <topology evidence="17">Multi-pass membrane protein</topology>
    </subcellularLocation>
    <subcellularLocation>
        <location evidence="1">Membrane</location>
        <topology evidence="1">Multi-pass membrane protein</topology>
    </subcellularLocation>
</comment>
<keyword evidence="5 17" id="KW-0679">Respiratory chain</keyword>
<protein>
    <recommendedName>
        <fullName evidence="18">Cytochrome c oxidase subunit 2</fullName>
        <ecNumber evidence="18">7.1.1.9</ecNumber>
    </recommendedName>
</protein>
<keyword evidence="9 17" id="KW-0249">Electron transport</keyword>
<feature type="transmembrane region" description="Helical" evidence="19">
    <location>
        <begin position="43"/>
        <end position="67"/>
    </location>
</feature>
<evidence type="ECO:0000256" key="4">
    <source>
        <dbReference type="ARBA" id="ARBA00022617"/>
    </source>
</evidence>
<name>A0ABV8JK00_9BACL</name>
<dbReference type="InterPro" id="IPR001505">
    <property type="entry name" value="Copper_CuA"/>
</dbReference>
<dbReference type="PROSITE" id="PS00078">
    <property type="entry name" value="COX2"/>
    <property type="match status" value="1"/>
</dbReference>
<comment type="catalytic activity">
    <reaction evidence="15 18">
        <text>4 Fe(II)-[cytochrome c] + O2 + 8 H(+)(in) = 4 Fe(III)-[cytochrome c] + 2 H2O + 4 H(+)(out)</text>
        <dbReference type="Rhea" id="RHEA:11436"/>
        <dbReference type="Rhea" id="RHEA-COMP:10350"/>
        <dbReference type="Rhea" id="RHEA-COMP:14399"/>
        <dbReference type="ChEBI" id="CHEBI:15377"/>
        <dbReference type="ChEBI" id="CHEBI:15378"/>
        <dbReference type="ChEBI" id="CHEBI:15379"/>
        <dbReference type="ChEBI" id="CHEBI:29033"/>
        <dbReference type="ChEBI" id="CHEBI:29034"/>
        <dbReference type="EC" id="7.1.1.9"/>
    </reaction>
</comment>
<comment type="cofactor">
    <cofactor evidence="18">
        <name>Cu cation</name>
        <dbReference type="ChEBI" id="CHEBI:23378"/>
    </cofactor>
    <text evidence="18">Binds a copper A center.</text>
</comment>
<evidence type="ECO:0000256" key="12">
    <source>
        <dbReference type="ARBA" id="ARBA00023008"/>
    </source>
</evidence>
<keyword evidence="10 19" id="KW-1133">Transmembrane helix</keyword>
<evidence type="ECO:0000313" key="23">
    <source>
        <dbReference type="EMBL" id="MFC4077694.1"/>
    </source>
</evidence>
<evidence type="ECO:0000259" key="21">
    <source>
        <dbReference type="PROSITE" id="PS50999"/>
    </source>
</evidence>
<feature type="domain" description="Cytochrome c" evidence="22">
    <location>
        <begin position="244"/>
        <end position="336"/>
    </location>
</feature>
<organism evidence="23 24">
    <name type="scientific">Salinithrix halophila</name>
    <dbReference type="NCBI Taxonomy" id="1485204"/>
    <lineage>
        <taxon>Bacteria</taxon>
        <taxon>Bacillati</taxon>
        <taxon>Bacillota</taxon>
        <taxon>Bacilli</taxon>
        <taxon>Bacillales</taxon>
        <taxon>Thermoactinomycetaceae</taxon>
        <taxon>Salinithrix</taxon>
    </lineage>
</organism>
<evidence type="ECO:0000256" key="5">
    <source>
        <dbReference type="ARBA" id="ARBA00022660"/>
    </source>
</evidence>
<dbReference type="InterPro" id="IPR008972">
    <property type="entry name" value="Cupredoxin"/>
</dbReference>
<evidence type="ECO:0000256" key="15">
    <source>
        <dbReference type="ARBA" id="ARBA00047816"/>
    </source>
</evidence>
<evidence type="ECO:0000256" key="1">
    <source>
        <dbReference type="ARBA" id="ARBA00004141"/>
    </source>
</evidence>